<dbReference type="PROSITE" id="PS50088">
    <property type="entry name" value="ANK_REPEAT"/>
    <property type="match status" value="3"/>
</dbReference>
<dbReference type="Proteomes" id="UP001431209">
    <property type="component" value="Unassembled WGS sequence"/>
</dbReference>
<feature type="compositionally biased region" description="Low complexity" evidence="4">
    <location>
        <begin position="478"/>
        <end position="494"/>
    </location>
</feature>
<evidence type="ECO:0000256" key="2">
    <source>
        <dbReference type="ARBA" id="ARBA00023043"/>
    </source>
</evidence>
<feature type="repeat" description="ANK" evidence="3">
    <location>
        <begin position="146"/>
        <end position="178"/>
    </location>
</feature>
<accession>A0AAW2ZJU6</accession>
<dbReference type="InterPro" id="IPR036770">
    <property type="entry name" value="Ankyrin_rpt-contain_sf"/>
</dbReference>
<evidence type="ECO:0000313" key="6">
    <source>
        <dbReference type="EMBL" id="KAL0489248.1"/>
    </source>
</evidence>
<evidence type="ECO:0000256" key="3">
    <source>
        <dbReference type="PROSITE-ProRule" id="PRU00023"/>
    </source>
</evidence>
<feature type="region of interest" description="Disordered" evidence="4">
    <location>
        <begin position="478"/>
        <end position="497"/>
    </location>
</feature>
<keyword evidence="1" id="KW-0677">Repeat</keyword>
<feature type="repeat" description="ANK" evidence="3">
    <location>
        <begin position="79"/>
        <end position="111"/>
    </location>
</feature>
<keyword evidence="7" id="KW-1185">Reference proteome</keyword>
<sequence length="692" mass="77647">MMTLVNSLHDACKSGSLAQLQNLLEEVISKPGNMFDINGISIASENGCSLLHVATRYNNIEVMDYLLSIGANIECKDKTSATPLNYAACDKCVDVLAALVGKGANINYKDCYEITPLWTSIRDKQFKAAETLLFFKADINAKVTARGCTPLHAACELGNIDAVRYLLKEGASLTKPDRNNEICLFTSLHDANIVDCICQAAVQQNILMKLVTTVNEKGENIFHALSNIENPDVKSLDVIVNYILGSSYTTLMRMMNVKDKKSLNTPLHHAIKCKKVEVAQALCKYNSYIHFDAQNHEGDTPLMSSVRCNCNDTREILVDLILGADRQVQGFFSENEYTGLNVIELAEDTRRTKSLQRLLQFRSTLDVTPPVNIISQEVKNLNFTCMIMLNDNLPNQTLIDELNSLTDNFYNANCAVIAVVSLDDNNVSEIRNQNEINFRIINDRDRGIATQYAGYKSANLVRRLSKFVIGVERRMSVTSSPKSTSPKGSQSPSKLSTQHINYESETVDSIVMIDHNENTLYSIPRPEASRISDIVRVLSYYVQCAHFNPCTLDHKMEPKSDIFDWVLQNDYICRLFATQLKSGDDSAIDTVEVMAGVGLQKHINNTIAGKKRKNSNPTELNLLYQNYIEKQGGKLNVVMENYNHGKKMSEAENLRMKNDLRRHAFKHFIQTQQFAEQSGTLVRKASKKDLSE</sequence>
<keyword evidence="2 3" id="KW-0040">ANK repeat</keyword>
<dbReference type="AlphaFoldDB" id="A0AAW2ZJU6"/>
<evidence type="ECO:0000259" key="5">
    <source>
        <dbReference type="Pfam" id="PF00578"/>
    </source>
</evidence>
<feature type="non-terminal residue" evidence="6">
    <location>
        <position position="692"/>
    </location>
</feature>
<dbReference type="Pfam" id="PF12796">
    <property type="entry name" value="Ank_2"/>
    <property type="match status" value="3"/>
</dbReference>
<name>A0AAW2ZJU6_9EUKA</name>
<comment type="caution">
    <text evidence="6">The sequence shown here is derived from an EMBL/GenBank/DDBJ whole genome shotgun (WGS) entry which is preliminary data.</text>
</comment>
<dbReference type="Gene3D" id="1.25.40.20">
    <property type="entry name" value="Ankyrin repeat-containing domain"/>
    <property type="match status" value="2"/>
</dbReference>
<organism evidence="6 7">
    <name type="scientific">Acrasis kona</name>
    <dbReference type="NCBI Taxonomy" id="1008807"/>
    <lineage>
        <taxon>Eukaryota</taxon>
        <taxon>Discoba</taxon>
        <taxon>Heterolobosea</taxon>
        <taxon>Tetramitia</taxon>
        <taxon>Eutetramitia</taxon>
        <taxon>Acrasidae</taxon>
        <taxon>Acrasis</taxon>
    </lineage>
</organism>
<dbReference type="GO" id="GO:0016491">
    <property type="term" value="F:oxidoreductase activity"/>
    <property type="evidence" value="ECO:0007669"/>
    <property type="project" value="InterPro"/>
</dbReference>
<feature type="domain" description="Alkyl hydroperoxide reductase subunit C/ Thiol specific antioxidant" evidence="5">
    <location>
        <begin position="397"/>
        <end position="472"/>
    </location>
</feature>
<evidence type="ECO:0000256" key="1">
    <source>
        <dbReference type="ARBA" id="ARBA00022737"/>
    </source>
</evidence>
<dbReference type="PROSITE" id="PS50297">
    <property type="entry name" value="ANK_REP_REGION"/>
    <property type="match status" value="3"/>
</dbReference>
<protein>
    <recommendedName>
        <fullName evidence="5">Alkyl hydroperoxide reductase subunit C/ Thiol specific antioxidant domain-containing protein</fullName>
    </recommendedName>
</protein>
<evidence type="ECO:0000313" key="7">
    <source>
        <dbReference type="Proteomes" id="UP001431209"/>
    </source>
</evidence>
<dbReference type="SMART" id="SM00248">
    <property type="entry name" value="ANK"/>
    <property type="match status" value="7"/>
</dbReference>
<dbReference type="SUPFAM" id="SSF48403">
    <property type="entry name" value="Ankyrin repeat"/>
    <property type="match status" value="1"/>
</dbReference>
<dbReference type="GO" id="GO:0016209">
    <property type="term" value="F:antioxidant activity"/>
    <property type="evidence" value="ECO:0007669"/>
    <property type="project" value="InterPro"/>
</dbReference>
<dbReference type="PANTHER" id="PTHR24173:SF74">
    <property type="entry name" value="ANKYRIN REPEAT DOMAIN-CONTAINING PROTEIN 16"/>
    <property type="match status" value="1"/>
</dbReference>
<dbReference type="Pfam" id="PF00578">
    <property type="entry name" value="AhpC-TSA"/>
    <property type="match status" value="1"/>
</dbReference>
<proteinExistence type="predicted"/>
<evidence type="ECO:0000256" key="4">
    <source>
        <dbReference type="SAM" id="MobiDB-lite"/>
    </source>
</evidence>
<gene>
    <name evidence="6" type="ORF">AKO1_013775</name>
</gene>
<dbReference type="InterPro" id="IPR002110">
    <property type="entry name" value="Ankyrin_rpt"/>
</dbReference>
<feature type="repeat" description="ANK" evidence="3">
    <location>
        <begin position="46"/>
        <end position="78"/>
    </location>
</feature>
<dbReference type="EMBL" id="JAOPGA020001535">
    <property type="protein sequence ID" value="KAL0489248.1"/>
    <property type="molecule type" value="Genomic_DNA"/>
</dbReference>
<dbReference type="PANTHER" id="PTHR24173">
    <property type="entry name" value="ANKYRIN REPEAT CONTAINING"/>
    <property type="match status" value="1"/>
</dbReference>
<reference evidence="6 7" key="1">
    <citation type="submission" date="2024-03" db="EMBL/GenBank/DDBJ databases">
        <title>The Acrasis kona genome and developmental transcriptomes reveal deep origins of eukaryotic multicellular pathways.</title>
        <authorList>
            <person name="Sheikh S."/>
            <person name="Fu C.-J."/>
            <person name="Brown M.W."/>
            <person name="Baldauf S.L."/>
        </authorList>
    </citation>
    <scope>NUCLEOTIDE SEQUENCE [LARGE SCALE GENOMIC DNA]</scope>
    <source>
        <strain evidence="6 7">ATCC MYA-3509</strain>
    </source>
</reference>
<dbReference type="InterPro" id="IPR000866">
    <property type="entry name" value="AhpC/TSA"/>
</dbReference>